<gene>
    <name evidence="3" type="ORF">RDB_LOCUS27700</name>
</gene>
<sequence>MEKGYSSLPYTSPNLAPNASPENEVTAVIDPGTDDTSIARRNSLVAWASILWAPVLHFILSMGVTLLTLTYIDGRHFNLTERSPSVITIEGPHATPFLLTQSDTVTIISSIVAVLKYALTAWAASLCWNVALFLMERRGIARRDFETLVHSGLLAPGAYSKSWTTLLIGILLLVNLAANLSSPILTGSITWVPSNRLVRGLSIRPFRFADTVDGTLSQLDSAYYDNDFVRDSYVMHGVGLASLGWERDTEKGVIKRVSTMMGGLSVNSTIENVTIPYFRVNSIRWIENRDEIPGIRDNATTRTILFKHFEMTPSAVSGYPTGYAVLVPNVTANWSSDPLESTMIHDTRLLILYYAYNTMPSGRHHSMTRDLPSNAYTLLNNDHYYAFAWVSFSAGVGRCKEYNCVLSTPFAIHNNAPLEVEPHQLTFQALSMAPVVGVYLVNQNTSVPYMWDNINDYVEGVLVRSYAGAWCNLNSEMHKSITSSRYIPSVPSLLAYVDQKRVYAWLGIQLLVTLLSVPFLVIQSRLSRYPFASDPALTAFFLDTTAIPRDQADSWMYETRKIEQQGGRFKVRIE</sequence>
<keyword evidence="2" id="KW-1133">Transmembrane helix</keyword>
<feature type="transmembrane region" description="Helical" evidence="2">
    <location>
        <begin position="50"/>
        <end position="72"/>
    </location>
</feature>
<keyword evidence="2" id="KW-0472">Membrane</keyword>
<evidence type="ECO:0000256" key="2">
    <source>
        <dbReference type="SAM" id="Phobius"/>
    </source>
</evidence>
<feature type="region of interest" description="Disordered" evidence="1">
    <location>
        <begin position="1"/>
        <end position="22"/>
    </location>
</feature>
<evidence type="ECO:0008006" key="5">
    <source>
        <dbReference type="Google" id="ProtNLM"/>
    </source>
</evidence>
<evidence type="ECO:0000256" key="1">
    <source>
        <dbReference type="SAM" id="MobiDB-lite"/>
    </source>
</evidence>
<organism evidence="3 4">
    <name type="scientific">Rhizoctonia solani</name>
    <dbReference type="NCBI Taxonomy" id="456999"/>
    <lineage>
        <taxon>Eukaryota</taxon>
        <taxon>Fungi</taxon>
        <taxon>Dikarya</taxon>
        <taxon>Basidiomycota</taxon>
        <taxon>Agaricomycotina</taxon>
        <taxon>Agaricomycetes</taxon>
        <taxon>Cantharellales</taxon>
        <taxon>Ceratobasidiaceae</taxon>
        <taxon>Rhizoctonia</taxon>
    </lineage>
</organism>
<dbReference type="Proteomes" id="UP000663843">
    <property type="component" value="Unassembled WGS sequence"/>
</dbReference>
<feature type="transmembrane region" description="Helical" evidence="2">
    <location>
        <begin position="107"/>
        <end position="134"/>
    </location>
</feature>
<proteinExistence type="predicted"/>
<protein>
    <recommendedName>
        <fullName evidence="5">Transmembrane protein</fullName>
    </recommendedName>
</protein>
<keyword evidence="2" id="KW-0812">Transmembrane</keyword>
<accession>A0A8H3A2Z7</accession>
<dbReference type="AlphaFoldDB" id="A0A8H3A2Z7"/>
<feature type="transmembrane region" description="Helical" evidence="2">
    <location>
        <begin position="166"/>
        <end position="192"/>
    </location>
</feature>
<feature type="compositionally biased region" description="Polar residues" evidence="1">
    <location>
        <begin position="8"/>
        <end position="22"/>
    </location>
</feature>
<reference evidence="3" key="1">
    <citation type="submission" date="2021-01" db="EMBL/GenBank/DDBJ databases">
        <authorList>
            <person name="Kaushik A."/>
        </authorList>
    </citation>
    <scope>NUCLEOTIDE SEQUENCE</scope>
    <source>
        <strain evidence="3">AG2-2IIIB</strain>
    </source>
</reference>
<evidence type="ECO:0000313" key="3">
    <source>
        <dbReference type="EMBL" id="CAE6385756.1"/>
    </source>
</evidence>
<name>A0A8H3A2Z7_9AGAM</name>
<dbReference type="EMBL" id="CAJMWT010001189">
    <property type="protein sequence ID" value="CAE6385756.1"/>
    <property type="molecule type" value="Genomic_DNA"/>
</dbReference>
<comment type="caution">
    <text evidence="3">The sequence shown here is derived from an EMBL/GenBank/DDBJ whole genome shotgun (WGS) entry which is preliminary data.</text>
</comment>
<evidence type="ECO:0000313" key="4">
    <source>
        <dbReference type="Proteomes" id="UP000663843"/>
    </source>
</evidence>
<feature type="transmembrane region" description="Helical" evidence="2">
    <location>
        <begin position="502"/>
        <end position="522"/>
    </location>
</feature>